<keyword evidence="1" id="KW-0812">Transmembrane</keyword>
<reference evidence="2 3" key="1">
    <citation type="submission" date="2023-10" db="EMBL/GenBank/DDBJ databases">
        <authorList>
            <person name="Maclean D."/>
            <person name="Macfadyen A."/>
        </authorList>
    </citation>
    <scope>NUCLEOTIDE SEQUENCE [LARGE SCALE GENOMIC DNA]</scope>
</reference>
<gene>
    <name evidence="2" type="ORF">CVIRNUC_009179</name>
</gene>
<protein>
    <submittedName>
        <fullName evidence="2">Uncharacterized protein</fullName>
    </submittedName>
</protein>
<evidence type="ECO:0000313" key="2">
    <source>
        <dbReference type="EMBL" id="CAK0785966.1"/>
    </source>
</evidence>
<dbReference type="AlphaFoldDB" id="A0AAV1IGM7"/>
<comment type="caution">
    <text evidence="2">The sequence shown here is derived from an EMBL/GenBank/DDBJ whole genome shotgun (WGS) entry which is preliminary data.</text>
</comment>
<organism evidence="2 3">
    <name type="scientific">Coccomyxa viridis</name>
    <dbReference type="NCBI Taxonomy" id="1274662"/>
    <lineage>
        <taxon>Eukaryota</taxon>
        <taxon>Viridiplantae</taxon>
        <taxon>Chlorophyta</taxon>
        <taxon>core chlorophytes</taxon>
        <taxon>Trebouxiophyceae</taxon>
        <taxon>Trebouxiophyceae incertae sedis</taxon>
        <taxon>Coccomyxaceae</taxon>
        <taxon>Coccomyxa</taxon>
    </lineage>
</organism>
<keyword evidence="3" id="KW-1185">Reference proteome</keyword>
<dbReference type="Proteomes" id="UP001314263">
    <property type="component" value="Unassembled WGS sequence"/>
</dbReference>
<evidence type="ECO:0000256" key="1">
    <source>
        <dbReference type="SAM" id="Phobius"/>
    </source>
</evidence>
<sequence>MKRESFNLFVFAVVGVGTLAGILLTSGAKKAAQKAHQEPSFEERMAAFERKP</sequence>
<keyword evidence="1" id="KW-0472">Membrane</keyword>
<evidence type="ECO:0000313" key="3">
    <source>
        <dbReference type="Proteomes" id="UP001314263"/>
    </source>
</evidence>
<accession>A0AAV1IGM7</accession>
<name>A0AAV1IGM7_9CHLO</name>
<feature type="transmembrane region" description="Helical" evidence="1">
    <location>
        <begin position="6"/>
        <end position="24"/>
    </location>
</feature>
<keyword evidence="1" id="KW-1133">Transmembrane helix</keyword>
<proteinExistence type="predicted"/>
<dbReference type="EMBL" id="CAUYUE010000013">
    <property type="protein sequence ID" value="CAK0785966.1"/>
    <property type="molecule type" value="Genomic_DNA"/>
</dbReference>